<dbReference type="Pfam" id="PF02470">
    <property type="entry name" value="MlaD"/>
    <property type="match status" value="1"/>
</dbReference>
<keyword evidence="1" id="KW-0812">Transmembrane</keyword>
<evidence type="ECO:0000256" key="1">
    <source>
        <dbReference type="SAM" id="Phobius"/>
    </source>
</evidence>
<evidence type="ECO:0000259" key="2">
    <source>
        <dbReference type="Pfam" id="PF02470"/>
    </source>
</evidence>
<dbReference type="EMBL" id="QFFG01000003">
    <property type="protein sequence ID" value="PWG05279.1"/>
    <property type="molecule type" value="Genomic_DNA"/>
</dbReference>
<dbReference type="InterPro" id="IPR003399">
    <property type="entry name" value="Mce/MlaD"/>
</dbReference>
<reference evidence="3 4" key="1">
    <citation type="submission" date="2018-05" db="EMBL/GenBank/DDBJ databases">
        <title>Polaribacter aquimarinus sp. nov., isolated from sediment in a sediment of sea.</title>
        <authorList>
            <person name="Lu D."/>
        </authorList>
    </citation>
    <scope>NUCLEOTIDE SEQUENCE [LARGE SCALE GENOMIC DNA]</scope>
    <source>
        <strain evidence="3 4">ZY113</strain>
    </source>
</reference>
<dbReference type="RefSeq" id="WP_109404823.1">
    <property type="nucleotide sequence ID" value="NZ_QFFG01000003.1"/>
</dbReference>
<evidence type="ECO:0000313" key="3">
    <source>
        <dbReference type="EMBL" id="PWG05279.1"/>
    </source>
</evidence>
<evidence type="ECO:0000313" key="4">
    <source>
        <dbReference type="Proteomes" id="UP000245670"/>
    </source>
</evidence>
<keyword evidence="1" id="KW-0472">Membrane</keyword>
<organism evidence="3 4">
    <name type="scientific">Polaribacter aquimarinus</name>
    <dbReference type="NCBI Taxonomy" id="2100726"/>
    <lineage>
        <taxon>Bacteria</taxon>
        <taxon>Pseudomonadati</taxon>
        <taxon>Bacteroidota</taxon>
        <taxon>Flavobacteriia</taxon>
        <taxon>Flavobacteriales</taxon>
        <taxon>Flavobacteriaceae</taxon>
    </lineage>
</organism>
<protein>
    <submittedName>
        <fullName evidence="3">MCE family protein</fullName>
    </submittedName>
</protein>
<feature type="domain" description="Mce/MlaD" evidence="2">
    <location>
        <begin position="35"/>
        <end position="114"/>
    </location>
</feature>
<dbReference type="PANTHER" id="PTHR33371">
    <property type="entry name" value="INTERMEMBRANE PHOSPHOLIPID TRANSPORT SYSTEM BINDING PROTEIN MLAD-RELATED"/>
    <property type="match status" value="1"/>
</dbReference>
<keyword evidence="1" id="KW-1133">Transmembrane helix</keyword>
<dbReference type="AlphaFoldDB" id="A0A2U2JAB7"/>
<accession>A0A2U2JAB7</accession>
<feature type="transmembrane region" description="Helical" evidence="1">
    <location>
        <begin position="7"/>
        <end position="25"/>
    </location>
</feature>
<dbReference type="Proteomes" id="UP000245670">
    <property type="component" value="Unassembled WGS sequence"/>
</dbReference>
<keyword evidence="4" id="KW-1185">Reference proteome</keyword>
<dbReference type="OrthoDB" id="9769132at2"/>
<gene>
    <name evidence="3" type="ORF">DIS07_08560</name>
</gene>
<proteinExistence type="predicted"/>
<dbReference type="InterPro" id="IPR052336">
    <property type="entry name" value="MlaD_Phospholipid_Transporter"/>
</dbReference>
<sequence>MSKELKTGIVAVVIIAFFVWGYNFLKGQNLFDGNTRYFKVEYNQIGGLTKSSFVTINGLKVGKVENIKFNQTPEKRGHLIVEFSVEDEFEFSKNSIVKIYSPSPLSPSNLAIIPSYQGENAITGDVLIGEIESSLFTSIGERLDPLQSKLEHVIVSADSLFKNINNVLDLKTQTALKESVQDLSYTIKEIKGMMLSVNSVIDSTSAKLKITISNTKKITDNLTRVSDTLANANIGGIIRKAEATLTSSNKLLNGINQGKGTLGKLVVDDKLYHNLTTMSKELENLLREMKENPKRFVHFSLFGKRAKPYTPNKDKEANK</sequence>
<comment type="caution">
    <text evidence="3">The sequence shown here is derived from an EMBL/GenBank/DDBJ whole genome shotgun (WGS) entry which is preliminary data.</text>
</comment>
<dbReference type="PANTHER" id="PTHR33371:SF4">
    <property type="entry name" value="INTERMEMBRANE PHOSPHOLIPID TRANSPORT SYSTEM BINDING PROTEIN MLAD"/>
    <property type="match status" value="1"/>
</dbReference>
<name>A0A2U2JAB7_9FLAO</name>